<sequence length="205" mass="23515">MEYMDEQILALMNSLKQEKLSVSVKDWSTISLQTLIHLNGETVSLTERILLNERISMTMPKTFKKMEEEDALLKYPSCHRPGLIFTNNTGTTNLTFNHTSSELSESEMEPFKNEMVNILKNTEKLMEWYGDGIINIKNQLAGYCEFITPTLSTPLYNLACFVTLEERALIITFSCMEEEVKLWRPIAKGMMGSLEIQANREGELI</sequence>
<reference evidence="1" key="1">
    <citation type="submission" date="2022-11" db="EMBL/GenBank/DDBJ databases">
        <authorList>
            <person name="Vasilchenko N.G."/>
            <person name="Prazdnova E.V."/>
            <person name="Gorovtsov A.V."/>
            <person name="Chistyakov V.A."/>
            <person name="Pak M.L."/>
        </authorList>
    </citation>
    <scope>NUCLEOTIDE SEQUENCE</scope>
    <source>
        <strain evidence="1">R 4.5</strain>
    </source>
</reference>
<evidence type="ECO:0000313" key="1">
    <source>
        <dbReference type="EMBL" id="URJ50824.1"/>
    </source>
</evidence>
<proteinExistence type="predicted"/>
<protein>
    <submittedName>
        <fullName evidence="1">Uncharacterized protein</fullName>
    </submittedName>
</protein>
<name>A0AAE9L939_PAEPO</name>
<organism evidence="1 2">
    <name type="scientific">Paenibacillus polymyxa</name>
    <name type="common">Bacillus polymyxa</name>
    <dbReference type="NCBI Taxonomy" id="1406"/>
    <lineage>
        <taxon>Bacteria</taxon>
        <taxon>Bacillati</taxon>
        <taxon>Bacillota</taxon>
        <taxon>Bacilli</taxon>
        <taxon>Bacillales</taxon>
        <taxon>Paenibacillaceae</taxon>
        <taxon>Paenibacillus</taxon>
    </lineage>
</organism>
<dbReference type="AlphaFoldDB" id="A0AAE9L939"/>
<dbReference type="RefSeq" id="WP_250260704.1">
    <property type="nucleotide sequence ID" value="NZ_CP097770.1"/>
</dbReference>
<evidence type="ECO:0000313" key="2">
    <source>
        <dbReference type="Proteomes" id="UP001055784"/>
    </source>
</evidence>
<accession>A0AAE9L939</accession>
<dbReference type="EMBL" id="CP097770">
    <property type="protein sequence ID" value="URJ50824.1"/>
    <property type="molecule type" value="Genomic_DNA"/>
</dbReference>
<dbReference type="Proteomes" id="UP001055784">
    <property type="component" value="Chromosome"/>
</dbReference>
<gene>
    <name evidence="1" type="ORF">MF626_000198</name>
</gene>